<geneLocation type="plasmid" evidence="3">
    <name>prccge525a</name>
</geneLocation>
<reference evidence="2 3" key="1">
    <citation type="submission" date="2018-10" db="EMBL/GenBank/DDBJ databases">
        <title>Rhizobium etli, R. leguminosarum and a new Rhizobium genospecies from Phaseolus dumosus.</title>
        <authorList>
            <person name="Ramirez-Puebla S.T."/>
            <person name="Rogel-Hernandez M.A."/>
            <person name="Guerrero G."/>
            <person name="Ormeno-Orrillo E."/>
            <person name="Martinez-Romero J.C."/>
            <person name="Negrete-Yankelevich S."/>
            <person name="Martinez-Romero E."/>
        </authorList>
    </citation>
    <scope>NUCLEOTIDE SEQUENCE [LARGE SCALE GENOMIC DNA]</scope>
    <source>
        <strain evidence="2 3">CCGE525</strain>
        <plasmid evidence="3">prccge525a</plasmid>
    </source>
</reference>
<evidence type="ECO:0000256" key="1">
    <source>
        <dbReference type="SAM" id="Phobius"/>
    </source>
</evidence>
<dbReference type="AlphaFoldDB" id="A0A387G1U7"/>
<gene>
    <name evidence="2" type="ORF">CCGE525_37990</name>
</gene>
<protein>
    <submittedName>
        <fullName evidence="2">Uncharacterized protein</fullName>
    </submittedName>
</protein>
<organism evidence="2 3">
    <name type="scientific">Rhizobium jaguaris</name>
    <dbReference type="NCBI Taxonomy" id="1312183"/>
    <lineage>
        <taxon>Bacteria</taxon>
        <taxon>Pseudomonadati</taxon>
        <taxon>Pseudomonadota</taxon>
        <taxon>Alphaproteobacteria</taxon>
        <taxon>Hyphomicrobiales</taxon>
        <taxon>Rhizobiaceae</taxon>
        <taxon>Rhizobium/Agrobacterium group</taxon>
        <taxon>Rhizobium</taxon>
    </lineage>
</organism>
<name>A0A387G1U7_9HYPH</name>
<accession>A0A387G1U7</accession>
<keyword evidence="1" id="KW-0472">Membrane</keyword>
<feature type="transmembrane region" description="Helical" evidence="1">
    <location>
        <begin position="63"/>
        <end position="85"/>
    </location>
</feature>
<keyword evidence="3" id="KW-1185">Reference proteome</keyword>
<evidence type="ECO:0000313" key="3">
    <source>
        <dbReference type="Proteomes" id="UP000282195"/>
    </source>
</evidence>
<dbReference type="KEGG" id="rjg:CCGE525_37990"/>
<dbReference type="OrthoDB" id="9949638at2"/>
<dbReference type="EMBL" id="CP032697">
    <property type="protein sequence ID" value="AYG64508.1"/>
    <property type="molecule type" value="Genomic_DNA"/>
</dbReference>
<keyword evidence="1" id="KW-0812">Transmembrane</keyword>
<feature type="transmembrane region" description="Helical" evidence="1">
    <location>
        <begin position="97"/>
        <end position="117"/>
    </location>
</feature>
<evidence type="ECO:0000313" key="2">
    <source>
        <dbReference type="EMBL" id="AYG64508.1"/>
    </source>
</evidence>
<dbReference type="Proteomes" id="UP000282195">
    <property type="component" value="Plasmid pRCCGE525a"/>
</dbReference>
<sequence length="118" mass="12353">MPTIGSGEVSNGDAGRAQAANASIANSPFIEQRDTMSVSWNVISSAYAKSATGDTGGQSDNTIVYILLALVAFVLVAFTGIYAFCKDKSQRAFIEKTITTIVGFALGMITGSTTARFK</sequence>
<keyword evidence="2" id="KW-0614">Plasmid</keyword>
<proteinExistence type="predicted"/>
<keyword evidence="1" id="KW-1133">Transmembrane helix</keyword>